<evidence type="ECO:0000313" key="14">
    <source>
        <dbReference type="EMBL" id="GHJ88861.1"/>
    </source>
</evidence>
<accession>A0A8H3TWH0</accession>
<dbReference type="InterPro" id="IPR032682">
    <property type="entry name" value="Cnd1_C"/>
</dbReference>
<dbReference type="GO" id="GO:0010032">
    <property type="term" value="P:meiotic chromosome condensation"/>
    <property type="evidence" value="ECO:0007669"/>
    <property type="project" value="TreeGrafter"/>
</dbReference>
<keyword evidence="6 10" id="KW-0498">Mitosis</keyword>
<dbReference type="InterPro" id="IPR007673">
    <property type="entry name" value="Condensin_cplx_su1"/>
</dbReference>
<proteinExistence type="inferred from homology"/>
<feature type="compositionally biased region" description="Acidic residues" evidence="11">
    <location>
        <begin position="1277"/>
        <end position="1292"/>
    </location>
</feature>
<feature type="domain" description="Condensin complex subunit 1 C-terminal" evidence="12">
    <location>
        <begin position="1005"/>
        <end position="1166"/>
    </location>
</feature>
<keyword evidence="9 10" id="KW-0131">Cell cycle</keyword>
<dbReference type="GO" id="GO:0000796">
    <property type="term" value="C:condensin complex"/>
    <property type="evidence" value="ECO:0007669"/>
    <property type="project" value="TreeGrafter"/>
</dbReference>
<name>A0A8H3TWH0_9TREE</name>
<dbReference type="Pfam" id="PF12717">
    <property type="entry name" value="Cnd1"/>
    <property type="match status" value="1"/>
</dbReference>
<evidence type="ECO:0000256" key="8">
    <source>
        <dbReference type="ARBA" id="ARBA00023242"/>
    </source>
</evidence>
<keyword evidence="5 10" id="KW-0132">Cell division</keyword>
<keyword evidence="8" id="KW-0539">Nucleus</keyword>
<evidence type="ECO:0000256" key="5">
    <source>
        <dbReference type="ARBA" id="ARBA00022618"/>
    </source>
</evidence>
<dbReference type="GO" id="GO:0042393">
    <property type="term" value="F:histone binding"/>
    <property type="evidence" value="ECO:0007669"/>
    <property type="project" value="TreeGrafter"/>
</dbReference>
<keyword evidence="15" id="KW-1185">Reference proteome</keyword>
<protein>
    <recommendedName>
        <fullName evidence="10">Condensin complex subunit 1</fullName>
    </recommendedName>
</protein>
<dbReference type="InterPro" id="IPR016024">
    <property type="entry name" value="ARM-type_fold"/>
</dbReference>
<dbReference type="Proteomes" id="UP000620104">
    <property type="component" value="Unassembled WGS sequence"/>
</dbReference>
<dbReference type="Gene3D" id="1.25.10.10">
    <property type="entry name" value="Leucine-rich Repeat Variant"/>
    <property type="match status" value="2"/>
</dbReference>
<evidence type="ECO:0000256" key="2">
    <source>
        <dbReference type="ARBA" id="ARBA00004286"/>
    </source>
</evidence>
<dbReference type="SUPFAM" id="SSF48371">
    <property type="entry name" value="ARM repeat"/>
    <property type="match status" value="1"/>
</dbReference>
<feature type="region of interest" description="Disordered" evidence="11">
    <location>
        <begin position="1237"/>
        <end position="1292"/>
    </location>
</feature>
<dbReference type="EMBL" id="BLZA01000032">
    <property type="protein sequence ID" value="GHJ88861.1"/>
    <property type="molecule type" value="Genomic_DNA"/>
</dbReference>
<dbReference type="GO" id="GO:0000779">
    <property type="term" value="C:condensed chromosome, centromeric region"/>
    <property type="evidence" value="ECO:0007669"/>
    <property type="project" value="TreeGrafter"/>
</dbReference>
<keyword evidence="4" id="KW-0158">Chromosome</keyword>
<keyword evidence="7 10" id="KW-0226">DNA condensation</keyword>
<dbReference type="GO" id="GO:0005634">
    <property type="term" value="C:nucleus"/>
    <property type="evidence" value="ECO:0007669"/>
    <property type="project" value="UniProtKB-SubCell"/>
</dbReference>
<comment type="function">
    <text evidence="10">Regulatory subunit of the condensin complex, a complex required for conversion of interphase chromatin into mitotic-like condense chromosomes. The condensin complex probably introduces positive supercoils into relaxed DNA in the presence of type I topoisomerases and converts nicked DNA into positive knotted forms in the presence of type II topoisomerases.</text>
</comment>
<dbReference type="InterPro" id="IPR026971">
    <property type="entry name" value="CND1/NCAPD3"/>
</dbReference>
<evidence type="ECO:0000256" key="10">
    <source>
        <dbReference type="PIRNR" id="PIRNR017127"/>
    </source>
</evidence>
<dbReference type="GO" id="GO:0007076">
    <property type="term" value="P:mitotic chromosome condensation"/>
    <property type="evidence" value="ECO:0007669"/>
    <property type="project" value="InterPro"/>
</dbReference>
<dbReference type="PANTHER" id="PTHR14222:SF2">
    <property type="entry name" value="CONDENSIN COMPLEX SUBUNIT 1"/>
    <property type="match status" value="1"/>
</dbReference>
<feature type="compositionally biased region" description="Low complexity" evidence="11">
    <location>
        <begin position="1256"/>
        <end position="1265"/>
    </location>
</feature>
<evidence type="ECO:0000256" key="6">
    <source>
        <dbReference type="ARBA" id="ARBA00022776"/>
    </source>
</evidence>
<dbReference type="PANTHER" id="PTHR14222">
    <property type="entry name" value="CONDENSIN"/>
    <property type="match status" value="1"/>
</dbReference>
<dbReference type="InterPro" id="IPR024324">
    <property type="entry name" value="Condensin_cplx_su1_N"/>
</dbReference>
<evidence type="ECO:0000256" key="4">
    <source>
        <dbReference type="ARBA" id="ARBA00022454"/>
    </source>
</evidence>
<feature type="compositionally biased region" description="Basic residues" evidence="11">
    <location>
        <begin position="1246"/>
        <end position="1255"/>
    </location>
</feature>
<dbReference type="OrthoDB" id="436262at2759"/>
<sequence length="1292" mass="145330">MPHFSLQEEVLAISNPADLSLYSIANELDLESLSAKEVDDALEKAVEAVAQSSEAVVTPEILDVFRSLLKQSERINNATINKMLDSIISGLQQEADQTTRDLESAMSSGDSDPSAYTQHREALEIYAFLLLWFVQSAEKLARSNNKDGDRVAPKATKSAKGAKAAKNKTLDITWTWADHIPIVLAAMHKGLRLKTERIWTTTQEREAFVNCFTRAAYQISETEAHMKKSDIKQGVYKVVTVAVKFHGHAFGAQTQIMQNLTYFEHLAEPMAELLNILEKEFDHTILTEEILREVSSKKFSASDAKGPRSFSRFLVRLSELSVRMVMKQISLLLRHLESEAHPMRMALVEIIGHLIRDLTLSDEGDADQQKKRIKSFFEILFERLLDLNSWVRAKVMQTLIKLCDLPNKFPKARQRMTEFAIQSLTDKTSTVRKNAIQLICRLLETHPFGQIFGGTLNLDVWQEKYERVCSELNALDLREMERAKRDAGEGDEEDQAEDQGEAEEDNLSVRPSRRGGKAPDLDAIAKEQMTAVKDGQAIQHLRLTKRYFSDAIAFIQLIQSGIPALSELLVSTSKAEVLESMQFFRIAHIYDIPMAEIGIKKMVHLIWTKDNSATEEGSELRGVRSSLIDVYRGLYFDISVDESPKENINRIAKNMIERTYDATLAELTSLEELMKTMMAEGQVHPDVIAKLWQAYGTDREIPRVQRRGAIIILGMLARARREIMTERVETLLKIGLGPLGKTDLVLARYTCIALQRLSGSAKKVKGSLSDKTVRLPMDSPIFDKLQQMILYDVKSRQWFGMAEQAINTIYLLGEQPDTLCAAIIQDLHNQTFVDAPVGEEQVEASPEGGEQSRRSTTTSTGSSFNLAKLIFTIGHVSIKHIVYLELVEREFKRRKDEAAKATAANKSVDKDNNDLDAVAGNAEDDIGDLIANIREKELLYGQSSLLAAYGPLVAQICASPKAYKSPVLRQAAVLALSKLMCVSAQFCEAHLPLLFNILKTSQDPVIRSNIVIALGDIAVSFGSIIDENSDRLYEGLSDRDMMVKKNTLMVLTHLILNGMIKVKGQLGEMAKCLEDKDTRVSDLAKLFFTELSTKDNALYNNLQDVISHLSVGTHAVEEDVFETTMKFIFTFIEKERQAEAIVEKLCQRFRLADTERQWRDIAYCLSLLPFKSERSMKKLIEGLPFYQDKLHEETVYRRFNEILLKAKSNKQSGKPEAELKEFEQILAEHKVKGEEDQALEADAVKKTNKAKRKAAAKPAAPARTAAQRKARRRVVEESDSEEAPEGESEADE</sequence>
<comment type="caution">
    <text evidence="14">The sequence shown here is derived from an EMBL/GenBank/DDBJ whole genome shotgun (WGS) entry which is preliminary data.</text>
</comment>
<evidence type="ECO:0000256" key="3">
    <source>
        <dbReference type="ARBA" id="ARBA00009606"/>
    </source>
</evidence>
<evidence type="ECO:0000259" key="12">
    <source>
        <dbReference type="Pfam" id="PF12717"/>
    </source>
</evidence>
<feature type="region of interest" description="Disordered" evidence="11">
    <location>
        <begin position="839"/>
        <end position="860"/>
    </location>
</feature>
<reference evidence="14" key="1">
    <citation type="submission" date="2020-07" db="EMBL/GenBank/DDBJ databases">
        <title>Draft Genome Sequence of a Deep-Sea Yeast, Naganishia (Cryptococcus) liquefaciens strain N6.</title>
        <authorList>
            <person name="Han Y.W."/>
            <person name="Kajitani R."/>
            <person name="Morimoto H."/>
            <person name="Parhat M."/>
            <person name="Tsubouchi H."/>
            <person name="Bakenova O."/>
            <person name="Ogata M."/>
            <person name="Argunhan B."/>
            <person name="Aoki R."/>
            <person name="Kajiwara S."/>
            <person name="Itoh T."/>
            <person name="Iwasaki H."/>
        </authorList>
    </citation>
    <scope>NUCLEOTIDE SEQUENCE</scope>
    <source>
        <strain evidence="14">N6</strain>
    </source>
</reference>
<evidence type="ECO:0000256" key="9">
    <source>
        <dbReference type="ARBA" id="ARBA00023306"/>
    </source>
</evidence>
<dbReference type="Pfam" id="PF12922">
    <property type="entry name" value="Cnd1_N"/>
    <property type="match status" value="1"/>
</dbReference>
<comment type="subcellular location">
    <subcellularLocation>
        <location evidence="2">Chromosome</location>
    </subcellularLocation>
    <subcellularLocation>
        <location evidence="1">Nucleus</location>
    </subcellularLocation>
</comment>
<evidence type="ECO:0000259" key="13">
    <source>
        <dbReference type="Pfam" id="PF12922"/>
    </source>
</evidence>
<organism evidence="14 15">
    <name type="scientific">Naganishia liquefaciens</name>
    <dbReference type="NCBI Taxonomy" id="104408"/>
    <lineage>
        <taxon>Eukaryota</taxon>
        <taxon>Fungi</taxon>
        <taxon>Dikarya</taxon>
        <taxon>Basidiomycota</taxon>
        <taxon>Agaricomycotina</taxon>
        <taxon>Tremellomycetes</taxon>
        <taxon>Filobasidiales</taxon>
        <taxon>Filobasidiaceae</taxon>
        <taxon>Naganishia</taxon>
    </lineage>
</organism>
<feature type="region of interest" description="Disordered" evidence="11">
    <location>
        <begin position="483"/>
        <end position="519"/>
    </location>
</feature>
<evidence type="ECO:0000256" key="7">
    <source>
        <dbReference type="ARBA" id="ARBA00023067"/>
    </source>
</evidence>
<gene>
    <name evidence="14" type="ORF">NliqN6_5263</name>
</gene>
<evidence type="ECO:0000256" key="1">
    <source>
        <dbReference type="ARBA" id="ARBA00004123"/>
    </source>
</evidence>
<dbReference type="PIRSF" id="PIRSF017127">
    <property type="entry name" value="Condensin_D2"/>
    <property type="match status" value="1"/>
</dbReference>
<dbReference type="InterPro" id="IPR011989">
    <property type="entry name" value="ARM-like"/>
</dbReference>
<dbReference type="GO" id="GO:0051301">
    <property type="term" value="P:cell division"/>
    <property type="evidence" value="ECO:0007669"/>
    <property type="project" value="UniProtKB-KW"/>
</dbReference>
<feature type="compositionally biased region" description="Acidic residues" evidence="11">
    <location>
        <begin position="489"/>
        <end position="506"/>
    </location>
</feature>
<evidence type="ECO:0000256" key="11">
    <source>
        <dbReference type="SAM" id="MobiDB-lite"/>
    </source>
</evidence>
<comment type="similarity">
    <text evidence="3 10">Belongs to the CND1 (condensin subunit 1) family.</text>
</comment>
<feature type="domain" description="Condensin complex subunit 1 N-terminal" evidence="13">
    <location>
        <begin position="80"/>
        <end position="252"/>
    </location>
</feature>
<evidence type="ECO:0000313" key="15">
    <source>
        <dbReference type="Proteomes" id="UP000620104"/>
    </source>
</evidence>